<reference evidence="2" key="2">
    <citation type="journal article" date="2013" name="J. Bacteriol.">
        <title>Large linear plasmids of Borrelia species that cause relapsing fever.</title>
        <authorList>
            <person name="Miller S.C."/>
            <person name="Porcella S.F."/>
            <person name="Raffel S.J."/>
            <person name="Schwan T.G."/>
            <person name="Barbour A.G."/>
        </authorList>
    </citation>
    <scope>NUCLEOTIDE SEQUENCE</scope>
    <source>
        <strain evidence="2">91E135</strain>
        <plasmid evidence="2">lp150</plasmid>
    </source>
</reference>
<reference evidence="2" key="1">
    <citation type="submission" date="2012-01" db="EMBL/GenBank/DDBJ databases">
        <authorList>
            <person name="Campeau S.A."/>
            <person name="Porcella S.F."/>
            <person name="Schwan T.G."/>
            <person name="Barbour A.G."/>
        </authorList>
    </citation>
    <scope>NUCLEOTIDE SEQUENCE</scope>
    <source>
        <strain evidence="2">91E135</strain>
        <plasmid evidence="2">lp150</plasmid>
    </source>
</reference>
<protein>
    <submittedName>
        <fullName evidence="2">Uncharacterized protein</fullName>
    </submittedName>
</protein>
<dbReference type="AlphaFoldDB" id="T1ECJ6"/>
<keyword evidence="1" id="KW-0812">Transmembrane</keyword>
<geneLocation type="plasmid" evidence="2">
    <name>lp150</name>
</geneLocation>
<keyword evidence="2" id="KW-0614">Plasmid</keyword>
<keyword evidence="1" id="KW-0472">Membrane</keyword>
<reference evidence="2" key="3">
    <citation type="submission" date="2015-06" db="EMBL/GenBank/DDBJ databases">
        <authorList>
            <person name="Hoefler B.C."/>
            <person name="Straight P.D."/>
        </authorList>
    </citation>
    <scope>NUCLEOTIDE SEQUENCE</scope>
    <source>
        <strain evidence="2">91E135</strain>
        <plasmid evidence="2">lp150</plasmid>
    </source>
</reference>
<dbReference type="RefSeq" id="WP_054287453.1">
    <property type="nucleotide sequence ID" value="NC_021624.2"/>
</dbReference>
<name>T1ECJ6_BORT9</name>
<dbReference type="EMBL" id="HM008710">
    <property type="protein sequence ID" value="ADN26456.3"/>
    <property type="molecule type" value="Genomic_DNA"/>
</dbReference>
<feature type="transmembrane region" description="Helical" evidence="1">
    <location>
        <begin position="12"/>
        <end position="31"/>
    </location>
</feature>
<sequence>MQRKSKQIGVFLMTKVCVVVFVMISLGFLIVECTVSMEMAESIGIVGQRGPRGITGLAGNAGLRGDVGDEVGRGDIAILMTSLSKLKRSYYANINEFNLQKNNIDTKALFDHSIFEDLFKLNNPGNGRNDVYASLKHNVADIQTVKRIIESLTNSSDSIVKEYAKYLLIFLKDSARFIREVISLLDKELVTLKQSNDLEGMSELNSMLIMMFRQRESVLDGIHDVLRNAKQSFKPNFVDTVQMRDALGSIVRPGEKLREKVYGGRFSRSLQSLLLVITEKVNQLKRSLVS</sequence>
<proteinExistence type="predicted"/>
<keyword evidence="1" id="KW-1133">Transmembrane helix</keyword>
<gene>
    <name evidence="2" type="ORF">BTA029</name>
</gene>
<organism evidence="2">
    <name type="scientific">Borrelia turicatae (strain 91E135)</name>
    <dbReference type="NCBI Taxonomy" id="314724"/>
    <lineage>
        <taxon>Bacteria</taxon>
        <taxon>Pseudomonadati</taxon>
        <taxon>Spirochaetota</taxon>
        <taxon>Spirochaetia</taxon>
        <taxon>Spirochaetales</taxon>
        <taxon>Borreliaceae</taxon>
        <taxon>Borrelia</taxon>
    </lineage>
</organism>
<evidence type="ECO:0000313" key="2">
    <source>
        <dbReference type="EMBL" id="ADN26456.3"/>
    </source>
</evidence>
<accession>T1ECJ6</accession>
<evidence type="ECO:0000256" key="1">
    <source>
        <dbReference type="SAM" id="Phobius"/>
    </source>
</evidence>